<name>A0A0B8Q7Z4_9VIBR</name>
<evidence type="ECO:0000313" key="1">
    <source>
        <dbReference type="EMBL" id="GAM74726.1"/>
    </source>
</evidence>
<comment type="caution">
    <text evidence="1">The sequence shown here is derived from an EMBL/GenBank/DDBJ whole genome shotgun (WGS) entry which is preliminary data.</text>
</comment>
<reference evidence="1 2" key="1">
    <citation type="submission" date="2015-01" db="EMBL/GenBank/DDBJ databases">
        <title>Vibrio sp. C94 JCM 19241 whole genome shotgun sequence.</title>
        <authorList>
            <person name="Sawabe T."/>
            <person name="Meirelles P."/>
            <person name="Feng G."/>
            <person name="Sayaka M."/>
            <person name="Hattori M."/>
            <person name="Ohkuma M."/>
        </authorList>
    </citation>
    <scope>NUCLEOTIDE SEQUENCE [LARGE SCALE GENOMIC DNA]</scope>
    <source>
        <strain evidence="2">JCM 19241</strain>
    </source>
</reference>
<dbReference type="EMBL" id="BBSC01000003">
    <property type="protein sequence ID" value="GAM74726.1"/>
    <property type="molecule type" value="Genomic_DNA"/>
</dbReference>
<dbReference type="Proteomes" id="UP000031666">
    <property type="component" value="Unassembled WGS sequence"/>
</dbReference>
<organism evidence="1 2">
    <name type="scientific">Vibrio ishigakensis</name>
    <dbReference type="NCBI Taxonomy" id="1481914"/>
    <lineage>
        <taxon>Bacteria</taxon>
        <taxon>Pseudomonadati</taxon>
        <taxon>Pseudomonadota</taxon>
        <taxon>Gammaproteobacteria</taxon>
        <taxon>Vibrionales</taxon>
        <taxon>Vibrionaceae</taxon>
        <taxon>Vibrio</taxon>
    </lineage>
</organism>
<gene>
    <name evidence="1" type="ORF">JCM19241_1069</name>
</gene>
<evidence type="ECO:0000313" key="2">
    <source>
        <dbReference type="Proteomes" id="UP000031666"/>
    </source>
</evidence>
<protein>
    <submittedName>
        <fullName evidence="1">Uncharacterized protein</fullName>
    </submittedName>
</protein>
<sequence length="70" mass="8242">MELGDMQGTHYRVNYQPNGYYVKEKQFDGDSGVTYSMHTTVPEHIQNIWDRASDDAIKAMKTHQNLYEMR</sequence>
<accession>A0A0B8Q7Z4</accession>
<dbReference type="AlphaFoldDB" id="A0A0B8Q7Z4"/>
<reference evidence="1 2" key="2">
    <citation type="submission" date="2015-01" db="EMBL/GenBank/DDBJ databases">
        <authorList>
            <consortium name="NBRP consortium"/>
            <person name="Sawabe T."/>
            <person name="Meirelles P."/>
            <person name="Feng G."/>
            <person name="Sayaka M."/>
            <person name="Hattori M."/>
            <person name="Ohkuma M."/>
        </authorList>
    </citation>
    <scope>NUCLEOTIDE SEQUENCE [LARGE SCALE GENOMIC DNA]</scope>
    <source>
        <strain evidence="2">JCM 19241</strain>
    </source>
</reference>
<proteinExistence type="predicted"/>